<protein>
    <submittedName>
        <fullName evidence="2">Transcriptional regulators</fullName>
    </submittedName>
</protein>
<organism evidence="2 3">
    <name type="scientific">Xanthomonas oryzae pv. oryzae (strain KACC10331 / KXO85)</name>
    <dbReference type="NCBI Taxonomy" id="291331"/>
    <lineage>
        <taxon>Bacteria</taxon>
        <taxon>Pseudomonadati</taxon>
        <taxon>Pseudomonadota</taxon>
        <taxon>Gammaproteobacteria</taxon>
        <taxon>Lysobacterales</taxon>
        <taxon>Lysobacteraceae</taxon>
        <taxon>Xanthomonas</taxon>
    </lineage>
</organism>
<reference evidence="2 3" key="1">
    <citation type="journal article" date="2005" name="Nucleic Acids Res.">
        <title>The genome sequence of Xanthomonas oryzae pathovar oryzae KACC10331, the bacterial blight pathogen of rice.</title>
        <authorList>
            <person name="Lee B.M."/>
            <person name="Park Y.J."/>
            <person name="Park D.S."/>
            <person name="Kang H.W."/>
            <person name="Kim J.G."/>
            <person name="Song E.S."/>
            <person name="Park I.C."/>
            <person name="Yoon U.H."/>
            <person name="Hahn J.H."/>
            <person name="Koo B.S."/>
            <person name="Lee G.B."/>
            <person name="Kim H."/>
            <person name="Park H.S."/>
            <person name="Yoon K.O."/>
            <person name="Kim J.H."/>
            <person name="Jung C.H."/>
            <person name="Koh N.H."/>
            <person name="Seo J.S."/>
            <person name="Go S.J."/>
        </authorList>
    </citation>
    <scope>NUCLEOTIDE SEQUENCE [LARGE SCALE GENOMIC DNA]</scope>
    <source>
        <strain evidence="3">KACC10331 / KXO85</strain>
    </source>
</reference>
<evidence type="ECO:0000259" key="1">
    <source>
        <dbReference type="PROSITE" id="PS50932"/>
    </source>
</evidence>
<dbReference type="GO" id="GO:0006355">
    <property type="term" value="P:regulation of DNA-templated transcription"/>
    <property type="evidence" value="ECO:0007669"/>
    <property type="project" value="InterPro"/>
</dbReference>
<keyword evidence="3" id="KW-1185">Reference proteome</keyword>
<dbReference type="GO" id="GO:0003677">
    <property type="term" value="F:DNA binding"/>
    <property type="evidence" value="ECO:0007669"/>
    <property type="project" value="InterPro"/>
</dbReference>
<dbReference type="Gene3D" id="1.10.260.40">
    <property type="entry name" value="lambda repressor-like DNA-binding domains"/>
    <property type="match status" value="1"/>
</dbReference>
<proteinExistence type="predicted"/>
<accession>Q5GXX9</accession>
<dbReference type="PROSITE" id="PS50932">
    <property type="entry name" value="HTH_LACI_2"/>
    <property type="match status" value="1"/>
</dbReference>
<feature type="domain" description="HTH lacI-type" evidence="1">
    <location>
        <begin position="1"/>
        <end position="30"/>
    </location>
</feature>
<name>Q5GXX9_XANOR</name>
<gene>
    <name evidence="2" type="primary">PurR</name>
    <name evidence="2" type="ordered locus">XOO3188</name>
</gene>
<dbReference type="KEGG" id="xoo:XOO3188"/>
<dbReference type="InterPro" id="IPR010982">
    <property type="entry name" value="Lambda_DNA-bd_dom_sf"/>
</dbReference>
<dbReference type="InterPro" id="IPR000843">
    <property type="entry name" value="HTH_LacI"/>
</dbReference>
<dbReference type="AlphaFoldDB" id="Q5GXX9"/>
<evidence type="ECO:0000313" key="2">
    <source>
        <dbReference type="EMBL" id="AAW76442.1"/>
    </source>
</evidence>
<dbReference type="Proteomes" id="UP000006735">
    <property type="component" value="Chromosome"/>
</dbReference>
<dbReference type="STRING" id="291331.XOO3188"/>
<dbReference type="HOGENOM" id="CLU_3406123_0_0_6"/>
<dbReference type="EMBL" id="AE013598">
    <property type="protein sequence ID" value="AAW76442.1"/>
    <property type="molecule type" value="Genomic_DNA"/>
</dbReference>
<sequence>MVNEETRKRILRIAHELNYKVDKNPSPLRL</sequence>
<evidence type="ECO:0000313" key="3">
    <source>
        <dbReference type="Proteomes" id="UP000006735"/>
    </source>
</evidence>